<feature type="compositionally biased region" description="Polar residues" evidence="4">
    <location>
        <begin position="45"/>
        <end position="54"/>
    </location>
</feature>
<dbReference type="GO" id="GO:0005840">
    <property type="term" value="C:ribosome"/>
    <property type="evidence" value="ECO:0007669"/>
    <property type="project" value="UniProtKB-KW"/>
</dbReference>
<keyword evidence="6" id="KW-1185">Reference proteome</keyword>
<dbReference type="EMBL" id="WIWV01000051">
    <property type="protein sequence ID" value="KAF7715802.1"/>
    <property type="molecule type" value="Genomic_DNA"/>
</dbReference>
<feature type="compositionally biased region" description="Low complexity" evidence="4">
    <location>
        <begin position="55"/>
        <end position="70"/>
    </location>
</feature>
<evidence type="ECO:0000256" key="4">
    <source>
        <dbReference type="SAM" id="MobiDB-lite"/>
    </source>
</evidence>
<keyword evidence="3" id="KW-0687">Ribonucleoprotein</keyword>
<dbReference type="GO" id="GO:0003735">
    <property type="term" value="F:structural constituent of ribosome"/>
    <property type="evidence" value="ECO:0007669"/>
    <property type="project" value="InterPro"/>
</dbReference>
<evidence type="ECO:0008006" key="7">
    <source>
        <dbReference type="Google" id="ProtNLM"/>
    </source>
</evidence>
<reference evidence="5" key="1">
    <citation type="journal article" date="2020" name="Front. Microbiol.">
        <title>Gene regulatory networks of Penicillium echinulatum 2HH and Penicillium oxalicum 114-2 inferred by a computational biology approach.</title>
        <authorList>
            <person name="Lenz A.R."/>
            <person name="Galan-Vasquez E."/>
            <person name="Balbinot E."/>
            <person name="De Abreu F.P."/>
            <person name="De Oliveira N.S."/>
            <person name="Da Rosa L.O."/>
            <person name="De Avila E Silva S."/>
            <person name="Camassola M."/>
            <person name="Dillon A.J.P."/>
            <person name="Perez-Rueda E."/>
        </authorList>
    </citation>
    <scope>NUCLEOTIDE SEQUENCE</scope>
    <source>
        <strain evidence="5">S1M29</strain>
    </source>
</reference>
<dbReference type="SUPFAM" id="SSF50249">
    <property type="entry name" value="Nucleic acid-binding proteins"/>
    <property type="match status" value="1"/>
</dbReference>
<evidence type="ECO:0000313" key="5">
    <source>
        <dbReference type="EMBL" id="KAF7715802.1"/>
    </source>
</evidence>
<dbReference type="GO" id="GO:0006412">
    <property type="term" value="P:translation"/>
    <property type="evidence" value="ECO:0007669"/>
    <property type="project" value="InterPro"/>
</dbReference>
<evidence type="ECO:0000256" key="2">
    <source>
        <dbReference type="ARBA" id="ARBA00022980"/>
    </source>
</evidence>
<organism evidence="5 6">
    <name type="scientific">Penicillium ucsense</name>
    <dbReference type="NCBI Taxonomy" id="2839758"/>
    <lineage>
        <taxon>Eukaryota</taxon>
        <taxon>Fungi</taxon>
        <taxon>Dikarya</taxon>
        <taxon>Ascomycota</taxon>
        <taxon>Pezizomycotina</taxon>
        <taxon>Eurotiomycetes</taxon>
        <taxon>Eurotiomycetidae</taxon>
        <taxon>Eurotiales</taxon>
        <taxon>Aspergillaceae</taxon>
        <taxon>Penicillium</taxon>
    </lineage>
</organism>
<comment type="similarity">
    <text evidence="1">Belongs to the universal ribosomal protein uS17 family.</text>
</comment>
<dbReference type="AlphaFoldDB" id="A0A8J8W5R2"/>
<feature type="region of interest" description="Disordered" evidence="4">
    <location>
        <begin position="45"/>
        <end position="76"/>
    </location>
</feature>
<evidence type="ECO:0000256" key="3">
    <source>
        <dbReference type="ARBA" id="ARBA00023274"/>
    </source>
</evidence>
<evidence type="ECO:0000313" key="6">
    <source>
        <dbReference type="Proteomes" id="UP000631181"/>
    </source>
</evidence>
<sequence>MATGYLVRAMRPMQSIATTGSLARSSIIRSTTALGQSVRYNSYTPTEATQEPTVASSSSPAPSTSTPLSLNDLEPPTLLRNYASKTKSGTVVSVGRMDRTVTVVYRSNEWDKHVRKYYRKDVKILVSDPQNSLRKGDVIEFSSGAPKSHRVHHVVERIITPFAVPIEDRPAVMTKEEREQERARRWAAKYVRRESRRLGEEINLETIARAHGYIQDGESLSAAELIHRIFEGQERIGKVKKLVQERVGEVQA</sequence>
<name>A0A8J8W5R2_9EURO</name>
<protein>
    <recommendedName>
        <fullName evidence="7">Nucleic acid-binding protein</fullName>
    </recommendedName>
</protein>
<dbReference type="InterPro" id="IPR000266">
    <property type="entry name" value="Ribosomal_uS17"/>
</dbReference>
<dbReference type="Gene3D" id="2.40.50.140">
    <property type="entry name" value="Nucleic acid-binding proteins"/>
    <property type="match status" value="1"/>
</dbReference>
<keyword evidence="2" id="KW-0689">Ribosomal protein</keyword>
<evidence type="ECO:0000256" key="1">
    <source>
        <dbReference type="ARBA" id="ARBA00010254"/>
    </source>
</evidence>
<dbReference type="Pfam" id="PF00366">
    <property type="entry name" value="Ribosomal_S17"/>
    <property type="match status" value="1"/>
</dbReference>
<accession>A0A8J8W5R2</accession>
<dbReference type="GO" id="GO:1990904">
    <property type="term" value="C:ribonucleoprotein complex"/>
    <property type="evidence" value="ECO:0007669"/>
    <property type="project" value="UniProtKB-KW"/>
</dbReference>
<dbReference type="InterPro" id="IPR012340">
    <property type="entry name" value="NA-bd_OB-fold"/>
</dbReference>
<dbReference type="Proteomes" id="UP000631181">
    <property type="component" value="Unassembled WGS sequence"/>
</dbReference>
<dbReference type="OrthoDB" id="274752at2759"/>
<proteinExistence type="inferred from homology"/>
<gene>
    <name evidence="5" type="ORF">PECM_006461</name>
</gene>
<comment type="caution">
    <text evidence="5">The sequence shown here is derived from an EMBL/GenBank/DDBJ whole genome shotgun (WGS) entry which is preliminary data.</text>
</comment>